<dbReference type="Gene3D" id="3.40.50.40">
    <property type="match status" value="1"/>
</dbReference>
<evidence type="ECO:0000256" key="5">
    <source>
        <dbReference type="PIRSR" id="PIRSR001220-1"/>
    </source>
</evidence>
<evidence type="ECO:0000256" key="4">
    <source>
        <dbReference type="ARBA" id="ARBA00049366"/>
    </source>
</evidence>
<evidence type="ECO:0000259" key="11">
    <source>
        <dbReference type="Pfam" id="PF00710"/>
    </source>
</evidence>
<evidence type="ECO:0000256" key="7">
    <source>
        <dbReference type="PROSITE-ProRule" id="PRU10099"/>
    </source>
</evidence>
<dbReference type="InterPro" id="IPR020827">
    <property type="entry name" value="Asparaginase/glutaminase_AS1"/>
</dbReference>
<dbReference type="PANTHER" id="PTHR11707:SF28">
    <property type="entry name" value="60 KDA LYSOPHOSPHOLIPASE"/>
    <property type="match status" value="1"/>
</dbReference>
<dbReference type="OrthoDB" id="542841at2759"/>
<reference evidence="14" key="1">
    <citation type="journal article" date="2017" name="Nat. Microbiol.">
        <title>Global analysis of biosynthetic gene clusters reveals vast potential of secondary metabolite production in Penicillium species.</title>
        <authorList>
            <person name="Nielsen J.C."/>
            <person name="Grijseels S."/>
            <person name="Prigent S."/>
            <person name="Ji B."/>
            <person name="Dainat J."/>
            <person name="Nielsen K.F."/>
            <person name="Frisvad J.C."/>
            <person name="Workman M."/>
            <person name="Nielsen J."/>
        </authorList>
    </citation>
    <scope>NUCLEOTIDE SEQUENCE [LARGE SCALE GENOMIC DNA]</scope>
    <source>
        <strain evidence="14">IBT 24891</strain>
    </source>
</reference>
<dbReference type="PRINTS" id="PR00139">
    <property type="entry name" value="ASNGLNASE"/>
</dbReference>
<feature type="domain" description="L-asparaginase N-terminal" evidence="11">
    <location>
        <begin position="49"/>
        <end position="242"/>
    </location>
</feature>
<dbReference type="InterPro" id="IPR036152">
    <property type="entry name" value="Asp/glu_Ase-like_sf"/>
</dbReference>
<protein>
    <recommendedName>
        <fullName evidence="2">asparaginase</fullName>
        <ecNumber evidence="2">3.5.1.1</ecNumber>
    </recommendedName>
</protein>
<dbReference type="PIRSF" id="PIRSF500176">
    <property type="entry name" value="L_ASNase"/>
    <property type="match status" value="1"/>
</dbReference>
<dbReference type="FunFam" id="3.40.50.40:FF:000007">
    <property type="entry name" value="L-asparaginase"/>
    <property type="match status" value="1"/>
</dbReference>
<dbReference type="PIRSF" id="PIRSF001220">
    <property type="entry name" value="L-ASNase_gatD"/>
    <property type="match status" value="1"/>
</dbReference>
<feature type="chain" id="PRO_5012506233" description="asparaginase" evidence="10">
    <location>
        <begin position="20"/>
        <end position="379"/>
    </location>
</feature>
<dbReference type="GO" id="GO:0004067">
    <property type="term" value="F:asparaginase activity"/>
    <property type="evidence" value="ECO:0007669"/>
    <property type="project" value="UniProtKB-UniRule"/>
</dbReference>
<dbReference type="CDD" id="cd08964">
    <property type="entry name" value="L-asparaginase_II"/>
    <property type="match status" value="1"/>
</dbReference>
<evidence type="ECO:0000256" key="6">
    <source>
        <dbReference type="PIRSR" id="PIRSR001220-2"/>
    </source>
</evidence>
<dbReference type="PROSITE" id="PS00144">
    <property type="entry name" value="ASN_GLN_ASE_1"/>
    <property type="match status" value="1"/>
</dbReference>
<comment type="caution">
    <text evidence="13">The sequence shown here is derived from an EMBL/GenBank/DDBJ whole genome shotgun (WGS) entry which is preliminary data.</text>
</comment>
<evidence type="ECO:0000256" key="2">
    <source>
        <dbReference type="ARBA" id="ARBA00012920"/>
    </source>
</evidence>
<evidence type="ECO:0000256" key="8">
    <source>
        <dbReference type="PROSITE-ProRule" id="PRU10100"/>
    </source>
</evidence>
<dbReference type="FunFam" id="3.40.50.1170:FF:000001">
    <property type="entry name" value="L-asparaginase 2"/>
    <property type="match status" value="1"/>
</dbReference>
<keyword evidence="3" id="KW-0378">Hydrolase</keyword>
<evidence type="ECO:0000313" key="13">
    <source>
        <dbReference type="EMBL" id="OQE27549.1"/>
    </source>
</evidence>
<name>A0A1V6TP00_9EURO</name>
<comment type="similarity">
    <text evidence="1 9">Belongs to the asparaginase 1 family.</text>
</comment>
<evidence type="ECO:0000256" key="9">
    <source>
        <dbReference type="RuleBase" id="RU004456"/>
    </source>
</evidence>
<evidence type="ECO:0000256" key="1">
    <source>
        <dbReference type="ARBA" id="ARBA00010518"/>
    </source>
</evidence>
<dbReference type="AlphaFoldDB" id="A0A1V6TP00"/>
<dbReference type="PROSITE" id="PS00917">
    <property type="entry name" value="ASN_GLN_ASE_2"/>
    <property type="match status" value="1"/>
</dbReference>
<dbReference type="InterPro" id="IPR037152">
    <property type="entry name" value="L-asparaginase_N_sf"/>
</dbReference>
<dbReference type="InterPro" id="IPR027474">
    <property type="entry name" value="L-asparaginase_N"/>
</dbReference>
<feature type="active site" evidence="8">
    <location>
        <position position="139"/>
    </location>
</feature>
<feature type="active site" evidence="7">
    <location>
        <position position="58"/>
    </location>
</feature>
<feature type="signal peptide" evidence="10">
    <location>
        <begin position="1"/>
        <end position="19"/>
    </location>
</feature>
<dbReference type="PROSITE" id="PS51732">
    <property type="entry name" value="ASN_GLN_ASE_3"/>
    <property type="match status" value="1"/>
</dbReference>
<feature type="binding site" evidence="6">
    <location>
        <position position="105"/>
    </location>
    <ligand>
        <name>substrate</name>
    </ligand>
</feature>
<dbReference type="NCBIfam" id="TIGR00520">
    <property type="entry name" value="asnASE_II"/>
    <property type="match status" value="1"/>
</dbReference>
<dbReference type="EC" id="3.5.1.1" evidence="2"/>
<dbReference type="InterPro" id="IPR040919">
    <property type="entry name" value="Asparaginase_C"/>
</dbReference>
<dbReference type="Proteomes" id="UP000191285">
    <property type="component" value="Unassembled WGS sequence"/>
</dbReference>
<sequence>MGLLFNSLAISALAATSYASPIIHTRASNTSYTNSNGLKFNHFDASLPNVTLLATGGTIAGTSDDKTATAGYESGALGINKILSGIPEVYDIANVNAVQFDNVNSGDVSSSLLLNMTHTLQKTVCDDPTMSGAVITHGTDTLEESAFFIDATVNCGKPIVFVGSMRPSTAISADGPMNLLQGVTVAADEQAKNRGALVVLNDRIVSAFFATKTNANTMDTFKAYEQGSLGMIVSNKPYFYYPAVEPNAKHVVHLDDVDSIPRVDVLYAYEDMHSDSLRSAIENGAKGIVVAGEGAGGISTDFSDTIDEMATKHHIPIILSHRTVNGEVPTADITGDSAKTRIASGMYNPQHARVLLGLLLAEGKKFEEIRTIFGKATVA</sequence>
<dbReference type="GO" id="GO:0006530">
    <property type="term" value="P:L-asparagine catabolic process"/>
    <property type="evidence" value="ECO:0007669"/>
    <property type="project" value="UniProtKB-ARBA"/>
</dbReference>
<keyword evidence="10" id="KW-0732">Signal</keyword>
<dbReference type="Pfam" id="PF17763">
    <property type="entry name" value="Asparaginase_C"/>
    <property type="match status" value="1"/>
</dbReference>
<accession>A0A1V6TP00</accession>
<feature type="active site" description="O-isoaspartyl threonine intermediate" evidence="5">
    <location>
        <position position="58"/>
    </location>
</feature>
<comment type="catalytic activity">
    <reaction evidence="4">
        <text>L-asparagine + H2O = L-aspartate + NH4(+)</text>
        <dbReference type="Rhea" id="RHEA:21016"/>
        <dbReference type="ChEBI" id="CHEBI:15377"/>
        <dbReference type="ChEBI" id="CHEBI:28938"/>
        <dbReference type="ChEBI" id="CHEBI:29991"/>
        <dbReference type="ChEBI" id="CHEBI:58048"/>
        <dbReference type="EC" id="3.5.1.1"/>
    </reaction>
</comment>
<dbReference type="InterPro" id="IPR004550">
    <property type="entry name" value="AsnASE_II"/>
</dbReference>
<feature type="binding site" evidence="6">
    <location>
        <begin position="139"/>
        <end position="140"/>
    </location>
    <ligand>
        <name>substrate</name>
    </ligand>
</feature>
<dbReference type="InterPro" id="IPR027475">
    <property type="entry name" value="Asparaginase/glutaminase_AS2"/>
</dbReference>
<dbReference type="SUPFAM" id="SSF53774">
    <property type="entry name" value="Glutaminase/Asparaginase"/>
    <property type="match status" value="1"/>
</dbReference>
<evidence type="ECO:0000313" key="14">
    <source>
        <dbReference type="Proteomes" id="UP000191285"/>
    </source>
</evidence>
<dbReference type="InterPro" id="IPR027473">
    <property type="entry name" value="L-asparaginase_C"/>
</dbReference>
<dbReference type="SMART" id="SM00870">
    <property type="entry name" value="Asparaginase"/>
    <property type="match status" value="1"/>
</dbReference>
<feature type="domain" description="Asparaginase/glutaminase C-terminal" evidence="12">
    <location>
        <begin position="262"/>
        <end position="373"/>
    </location>
</feature>
<dbReference type="STRING" id="303698.A0A1V6TP00"/>
<keyword evidence="14" id="KW-1185">Reference proteome</keyword>
<proteinExistence type="inferred from homology"/>
<organism evidence="13 14">
    <name type="scientific">Penicillium steckii</name>
    <dbReference type="NCBI Taxonomy" id="303698"/>
    <lineage>
        <taxon>Eukaryota</taxon>
        <taxon>Fungi</taxon>
        <taxon>Dikarya</taxon>
        <taxon>Ascomycota</taxon>
        <taxon>Pezizomycotina</taxon>
        <taxon>Eurotiomycetes</taxon>
        <taxon>Eurotiomycetidae</taxon>
        <taxon>Eurotiales</taxon>
        <taxon>Aspergillaceae</taxon>
        <taxon>Penicillium</taxon>
    </lineage>
</organism>
<dbReference type="EMBL" id="MLKD01000004">
    <property type="protein sequence ID" value="OQE27549.1"/>
    <property type="molecule type" value="Genomic_DNA"/>
</dbReference>
<dbReference type="Gene3D" id="3.40.50.1170">
    <property type="entry name" value="L-asparaginase, N-terminal domain"/>
    <property type="match status" value="1"/>
</dbReference>
<dbReference type="PANTHER" id="PTHR11707">
    <property type="entry name" value="L-ASPARAGINASE"/>
    <property type="match status" value="1"/>
</dbReference>
<gene>
    <name evidence="13" type="ORF">PENSTE_c004G10342</name>
</gene>
<dbReference type="Pfam" id="PF00710">
    <property type="entry name" value="Asparaginase"/>
    <property type="match status" value="1"/>
</dbReference>
<dbReference type="InterPro" id="IPR006034">
    <property type="entry name" value="Asparaginase/glutaminase-like"/>
</dbReference>
<evidence type="ECO:0000256" key="10">
    <source>
        <dbReference type="SAM" id="SignalP"/>
    </source>
</evidence>
<evidence type="ECO:0000259" key="12">
    <source>
        <dbReference type="Pfam" id="PF17763"/>
    </source>
</evidence>
<evidence type="ECO:0000256" key="3">
    <source>
        <dbReference type="ARBA" id="ARBA00022801"/>
    </source>
</evidence>